<sequence length="99" mass="10783">MSAVIGTHTHVQTSDERILEKGTAYLSDVGMTGPYDGILGVDREAVLHKFLTTLPVRFEVAAGRTQLSAAIIDLDSKTGLAKKISRIQINDDKPLNMME</sequence>
<name>W4QFX1_9BACI</name>
<dbReference type="Pfam" id="PF13277">
    <property type="entry name" value="YmdB"/>
    <property type="match status" value="1"/>
</dbReference>
<dbReference type="PANTHER" id="PTHR36303">
    <property type="entry name" value="2',3'-CYCLIC-NUCLEOTIDE 2'-PHOSPHODIESTERASE"/>
    <property type="match status" value="1"/>
</dbReference>
<dbReference type="GO" id="GO:0004113">
    <property type="term" value="F:2',3'-cyclic-nucleotide 3'-phosphodiesterase activity"/>
    <property type="evidence" value="ECO:0007669"/>
    <property type="project" value="TreeGrafter"/>
</dbReference>
<gene>
    <name evidence="1" type="ORF">JCM9152_2254</name>
</gene>
<dbReference type="PANTHER" id="PTHR36303:SF1">
    <property type="entry name" value="2',3'-CYCLIC-NUCLEOTIDE 2'-PHOSPHODIESTERASE"/>
    <property type="match status" value="1"/>
</dbReference>
<proteinExistence type="predicted"/>
<dbReference type="InterPro" id="IPR029052">
    <property type="entry name" value="Metallo-depent_PP-like"/>
</dbReference>
<protein>
    <submittedName>
        <fullName evidence="1">Phosphoesterase</fullName>
    </submittedName>
</protein>
<dbReference type="AlphaFoldDB" id="W4QFX1"/>
<dbReference type="Gene3D" id="3.60.21.10">
    <property type="match status" value="1"/>
</dbReference>
<accession>W4QFX1</accession>
<dbReference type="Proteomes" id="UP000018895">
    <property type="component" value="Unassembled WGS sequence"/>
</dbReference>
<evidence type="ECO:0000313" key="2">
    <source>
        <dbReference type="Proteomes" id="UP000018895"/>
    </source>
</evidence>
<dbReference type="STRING" id="1236971.JCM9152_2254"/>
<dbReference type="SUPFAM" id="SSF56300">
    <property type="entry name" value="Metallo-dependent phosphatases"/>
    <property type="match status" value="1"/>
</dbReference>
<organism evidence="1 2">
    <name type="scientific">Halalkalibacter hemicellulosilyticusJCM 9152</name>
    <dbReference type="NCBI Taxonomy" id="1236971"/>
    <lineage>
        <taxon>Bacteria</taxon>
        <taxon>Bacillati</taxon>
        <taxon>Bacillota</taxon>
        <taxon>Bacilli</taxon>
        <taxon>Bacillales</taxon>
        <taxon>Bacillaceae</taxon>
        <taxon>Halalkalibacter</taxon>
    </lineage>
</organism>
<keyword evidence="2" id="KW-1185">Reference proteome</keyword>
<dbReference type="EMBL" id="BAUU01000014">
    <property type="protein sequence ID" value="GAE30832.1"/>
    <property type="molecule type" value="Genomic_DNA"/>
</dbReference>
<comment type="caution">
    <text evidence="1">The sequence shown here is derived from an EMBL/GenBank/DDBJ whole genome shotgun (WGS) entry which is preliminary data.</text>
</comment>
<dbReference type="InterPro" id="IPR005235">
    <property type="entry name" value="YmdB-like"/>
</dbReference>
<reference evidence="1" key="1">
    <citation type="journal article" date="2014" name="Genome Announc.">
        <title>Draft Genome Sequences of Three Alkaliphilic Bacillus Strains, Bacillus wakoensis JCM 9140T, Bacillus akibai JCM 9157T, and Bacillus hemicellulosilyticus JCM 9152T.</title>
        <authorList>
            <person name="Yuki M."/>
            <person name="Oshima K."/>
            <person name="Suda W."/>
            <person name="Oshida Y."/>
            <person name="Kitamura K."/>
            <person name="Iida T."/>
            <person name="Hattori M."/>
            <person name="Ohkuma M."/>
        </authorList>
    </citation>
    <scope>NUCLEOTIDE SEQUENCE [LARGE SCALE GENOMIC DNA]</scope>
    <source>
        <strain evidence="1">JCM 9152</strain>
    </source>
</reference>
<evidence type="ECO:0000313" key="1">
    <source>
        <dbReference type="EMBL" id="GAE30832.1"/>
    </source>
</evidence>